<dbReference type="InterPro" id="IPR013783">
    <property type="entry name" value="Ig-like_fold"/>
</dbReference>
<dbReference type="InterPro" id="IPR044901">
    <property type="entry name" value="Trehalose_TreZ_E-set_sf"/>
</dbReference>
<dbReference type="InterPro" id="IPR014756">
    <property type="entry name" value="Ig_E-set"/>
</dbReference>
<dbReference type="Pfam" id="PF02922">
    <property type="entry name" value="CBM_48"/>
    <property type="match status" value="1"/>
</dbReference>
<organism evidence="19 20">
    <name type="scientific">Salinimicrobium catena</name>
    <dbReference type="NCBI Taxonomy" id="390640"/>
    <lineage>
        <taxon>Bacteria</taxon>
        <taxon>Pseudomonadati</taxon>
        <taxon>Bacteroidota</taxon>
        <taxon>Flavobacteriia</taxon>
        <taxon>Flavobacteriales</taxon>
        <taxon>Flavobacteriaceae</taxon>
        <taxon>Salinimicrobium</taxon>
    </lineage>
</organism>
<dbReference type="UniPathway" id="UPA00299"/>
<accession>A0A1H5M393</accession>
<dbReference type="EMBL" id="FNUG01000002">
    <property type="protein sequence ID" value="SEE82958.1"/>
    <property type="molecule type" value="Genomic_DNA"/>
</dbReference>
<protein>
    <recommendedName>
        <fullName evidence="5 13">Malto-oligosyltrehalose trehalohydrolase</fullName>
        <shortName evidence="14">MTHase</shortName>
        <ecNumber evidence="4 13">3.2.1.141</ecNumber>
    </recommendedName>
    <alternativeName>
        <fullName evidence="11 14">4-alpha-D-((1-&gt;4)-alpha-D-glucano)trehalose trehalohydrolase</fullName>
    </alternativeName>
    <alternativeName>
        <fullName evidence="10 14">Maltooligosyl trehalose trehalohydrolase</fullName>
    </alternativeName>
</protein>
<dbReference type="SMART" id="SM00642">
    <property type="entry name" value="Aamy"/>
    <property type="match status" value="1"/>
</dbReference>
<evidence type="ECO:0000256" key="15">
    <source>
        <dbReference type="PIRSR" id="PIRSR006337-1"/>
    </source>
</evidence>
<name>A0A1H5M393_9FLAO</name>
<dbReference type="EC" id="3.2.1.141" evidence="4 13"/>
<evidence type="ECO:0000313" key="19">
    <source>
        <dbReference type="EMBL" id="SEE82958.1"/>
    </source>
</evidence>
<feature type="binding site" evidence="16">
    <location>
        <begin position="258"/>
        <end position="263"/>
    </location>
    <ligand>
        <name>substrate</name>
    </ligand>
</feature>
<evidence type="ECO:0000256" key="11">
    <source>
        <dbReference type="ARBA" id="ARBA00033284"/>
    </source>
</evidence>
<feature type="binding site" evidence="16">
    <location>
        <begin position="322"/>
        <end position="326"/>
    </location>
    <ligand>
        <name>substrate</name>
    </ligand>
</feature>
<comment type="similarity">
    <text evidence="3 14">Belongs to the glycosyl hydrolase 13 family.</text>
</comment>
<evidence type="ECO:0000256" key="7">
    <source>
        <dbReference type="ARBA" id="ARBA00022801"/>
    </source>
</evidence>
<reference evidence="19 20" key="1">
    <citation type="submission" date="2016-10" db="EMBL/GenBank/DDBJ databases">
        <authorList>
            <person name="de Groot N.N."/>
        </authorList>
    </citation>
    <scope>NUCLEOTIDE SEQUENCE [LARGE SCALE GENOMIC DNA]</scope>
    <source>
        <strain evidence="19 20">DSM 23553</strain>
    </source>
</reference>
<evidence type="ECO:0000256" key="1">
    <source>
        <dbReference type="ARBA" id="ARBA00004496"/>
    </source>
</evidence>
<dbReference type="Gene3D" id="3.20.20.80">
    <property type="entry name" value="Glycosidases"/>
    <property type="match status" value="1"/>
</dbReference>
<dbReference type="PIRSF" id="PIRSF006337">
    <property type="entry name" value="Trehalose_TreZ"/>
    <property type="match status" value="1"/>
</dbReference>
<feature type="active site" description="Proton donor" evidence="15">
    <location>
        <position position="297"/>
    </location>
</feature>
<proteinExistence type="inferred from homology"/>
<dbReference type="GO" id="GO:0005737">
    <property type="term" value="C:cytoplasm"/>
    <property type="evidence" value="ECO:0007669"/>
    <property type="project" value="UniProtKB-SubCell"/>
</dbReference>
<keyword evidence="6" id="KW-0963">Cytoplasm</keyword>
<evidence type="ECO:0000256" key="9">
    <source>
        <dbReference type="ARBA" id="ARBA00023295"/>
    </source>
</evidence>
<sequence>MGRKVGAEYLKNDTCQFTVWSPLAEKVEVVLKDRNEPVSLIKDTQGYWEAEVPEVPPGSLYKIRLDEEDEFPDPASRSQPEGVHSWSQVINHYSHDWQDQGHESRNLEDMVIYELHVGTFTSEGTFEGIIEKLPHLEELGVNTLEIMPIAQFPGDRNWGYDGVYPYAAQDSYGGATGLKKLIEVCHQMGFSILLDVVYNHMGPEGNYLSQFGPYFTDKYHTPWGSAINLDDKYSDHVRNFFIQNAIMWLEEFHFDGLRLDAVHEIIDRGARHFLKELSEEVDALEKKTGKHYVLIAESDLNDNRLVTDYSKGGYGLEGQWIDDFHHAVHTLLTGEDAGYYQDYGKAEYLAKTFEQGFIYDGIYSKFRKRRVGNSPKGIAKNKFVACIQNHDQVGNRVLGERLGQLITFEEQKLAAGTLLTSPFVPLLFMGEEFGETNPFRYFISHGDPELVKAVQEGRKREFEYFDQKAEEFPDPQSKKTFEESRPNWNFKEDQSKNTLFEMYKLLLKMKKEGAFHLFGAEDTQTKFDEENKVLQVIASDKETNLMGIYNFGKMPFRVTFSAEKKGEILIASADKKWLGEEEFPKERIKETEVPPKSFMIIKI</sequence>
<dbReference type="SUPFAM" id="SSF81296">
    <property type="entry name" value="E set domains"/>
    <property type="match status" value="1"/>
</dbReference>
<keyword evidence="20" id="KW-1185">Reference proteome</keyword>
<dbReference type="GO" id="GO:0005992">
    <property type="term" value="P:trehalose biosynthetic process"/>
    <property type="evidence" value="ECO:0007669"/>
    <property type="project" value="UniProtKB-UniRule"/>
</dbReference>
<feature type="active site" description="Nucleophile" evidence="15">
    <location>
        <position position="260"/>
    </location>
</feature>
<evidence type="ECO:0000256" key="3">
    <source>
        <dbReference type="ARBA" id="ARBA00008061"/>
    </source>
</evidence>
<keyword evidence="9 14" id="KW-0326">Glycosidase</keyword>
<feature type="binding site" evidence="16">
    <location>
        <begin position="390"/>
        <end position="395"/>
    </location>
    <ligand>
        <name>substrate</name>
    </ligand>
</feature>
<feature type="site" description="Transition state stabilizer" evidence="17">
    <location>
        <position position="391"/>
    </location>
</feature>
<evidence type="ECO:0000256" key="4">
    <source>
        <dbReference type="ARBA" id="ARBA00012268"/>
    </source>
</evidence>
<dbReference type="InterPro" id="IPR004193">
    <property type="entry name" value="Glyco_hydro_13_N"/>
</dbReference>
<dbReference type="InterPro" id="IPR017853">
    <property type="entry name" value="GH"/>
</dbReference>
<dbReference type="CDD" id="cd02853">
    <property type="entry name" value="E_set_MTHase_like_N"/>
    <property type="match status" value="1"/>
</dbReference>
<comment type="catalytic activity">
    <reaction evidence="12 14">
        <text>hydrolysis of (1-&gt;4)-alpha-D-glucosidic linkage in 4-alpha-D-[(1-&gt;4)-alpha-D-glucanosyl]n trehalose to yield trehalose and (1-&gt;4)-alpha-D-glucan.</text>
        <dbReference type="EC" id="3.2.1.141"/>
    </reaction>
</comment>
<dbReference type="STRING" id="390640.SAMN04488034_102509"/>
<dbReference type="InterPro" id="IPR012768">
    <property type="entry name" value="Trehalose_TreZ"/>
</dbReference>
<dbReference type="Gene3D" id="2.60.40.10">
    <property type="entry name" value="Immunoglobulins"/>
    <property type="match status" value="1"/>
</dbReference>
<dbReference type="OrthoDB" id="9761875at2"/>
<comment type="pathway">
    <text evidence="2 14">Glycan biosynthesis; trehalose biosynthesis.</text>
</comment>
<evidence type="ECO:0000256" key="6">
    <source>
        <dbReference type="ARBA" id="ARBA00022490"/>
    </source>
</evidence>
<evidence type="ECO:0000256" key="17">
    <source>
        <dbReference type="PIRSR" id="PIRSR006337-3"/>
    </source>
</evidence>
<dbReference type="CDD" id="cd11325">
    <property type="entry name" value="AmyAc_GTHase"/>
    <property type="match status" value="1"/>
</dbReference>
<evidence type="ECO:0000256" key="8">
    <source>
        <dbReference type="ARBA" id="ARBA00023277"/>
    </source>
</evidence>
<dbReference type="GO" id="GO:0033942">
    <property type="term" value="F:4-alpha-D-(1-&gt;4)-alpha-D-glucanotrehalose trehalohydrolase activity"/>
    <property type="evidence" value="ECO:0007669"/>
    <property type="project" value="UniProtKB-EC"/>
</dbReference>
<evidence type="ECO:0000256" key="10">
    <source>
        <dbReference type="ARBA" id="ARBA00032057"/>
    </source>
</evidence>
<dbReference type="NCBIfam" id="TIGR02402">
    <property type="entry name" value="trehalose_TreZ"/>
    <property type="match status" value="1"/>
</dbReference>
<evidence type="ECO:0000313" key="20">
    <source>
        <dbReference type="Proteomes" id="UP000199448"/>
    </source>
</evidence>
<dbReference type="AlphaFoldDB" id="A0A1H5M393"/>
<dbReference type="Gene3D" id="1.10.10.760">
    <property type="entry name" value="E-set domains of sugar-utilizing enzymes"/>
    <property type="match status" value="1"/>
</dbReference>
<feature type="domain" description="Glycosyl hydrolase family 13 catalytic" evidence="18">
    <location>
        <begin position="114"/>
        <end position="458"/>
    </location>
</feature>
<evidence type="ECO:0000256" key="16">
    <source>
        <dbReference type="PIRSR" id="PIRSR006337-2"/>
    </source>
</evidence>
<dbReference type="Proteomes" id="UP000199448">
    <property type="component" value="Unassembled WGS sequence"/>
</dbReference>
<keyword evidence="7 14" id="KW-0378">Hydrolase</keyword>
<evidence type="ECO:0000259" key="18">
    <source>
        <dbReference type="SMART" id="SM00642"/>
    </source>
</evidence>
<dbReference type="PANTHER" id="PTHR43651">
    <property type="entry name" value="1,4-ALPHA-GLUCAN-BRANCHING ENZYME"/>
    <property type="match status" value="1"/>
</dbReference>
<dbReference type="Pfam" id="PF00128">
    <property type="entry name" value="Alpha-amylase"/>
    <property type="match status" value="1"/>
</dbReference>
<evidence type="ECO:0000256" key="2">
    <source>
        <dbReference type="ARBA" id="ARBA00005199"/>
    </source>
</evidence>
<evidence type="ECO:0000256" key="12">
    <source>
        <dbReference type="ARBA" id="ARBA00034013"/>
    </source>
</evidence>
<dbReference type="PANTHER" id="PTHR43651:SF11">
    <property type="entry name" value="MALTO-OLIGOSYLTREHALOSE TREHALOHYDROLASE"/>
    <property type="match status" value="1"/>
</dbReference>
<dbReference type="RefSeq" id="WP_093112964.1">
    <property type="nucleotide sequence ID" value="NZ_FNGG01000002.1"/>
</dbReference>
<evidence type="ECO:0000256" key="14">
    <source>
        <dbReference type="PIRNR" id="PIRNR006337"/>
    </source>
</evidence>
<dbReference type="InterPro" id="IPR006047">
    <property type="entry name" value="GH13_cat_dom"/>
</dbReference>
<evidence type="ECO:0000256" key="13">
    <source>
        <dbReference type="NCBIfam" id="TIGR02402"/>
    </source>
</evidence>
<gene>
    <name evidence="19" type="ORF">SAMN04488034_102509</name>
</gene>
<dbReference type="SUPFAM" id="SSF51445">
    <property type="entry name" value="(Trans)glycosidases"/>
    <property type="match status" value="1"/>
</dbReference>
<evidence type="ECO:0000256" key="5">
    <source>
        <dbReference type="ARBA" id="ARBA00015938"/>
    </source>
</evidence>
<keyword evidence="8" id="KW-0119">Carbohydrate metabolism</keyword>
<comment type="subcellular location">
    <subcellularLocation>
        <location evidence="1 15">Cytoplasm</location>
    </subcellularLocation>
</comment>